<dbReference type="Gene3D" id="3.40.640.10">
    <property type="entry name" value="Type I PLP-dependent aspartate aminotransferase-like (Major domain)"/>
    <property type="match status" value="1"/>
</dbReference>
<evidence type="ECO:0000256" key="1">
    <source>
        <dbReference type="ARBA" id="ARBA00005384"/>
    </source>
</evidence>
<gene>
    <name evidence="7" type="ORF">RCA23_c01510</name>
</gene>
<dbReference type="RefSeq" id="WP_044048619.1">
    <property type="nucleotide sequence ID" value="NZ_CP003984.1"/>
</dbReference>
<keyword evidence="8" id="KW-1185">Reference proteome</keyword>
<dbReference type="PANTHER" id="PTHR46577">
    <property type="entry name" value="HTH-TYPE TRANSCRIPTIONAL REGULATORY PROTEIN GABR"/>
    <property type="match status" value="1"/>
</dbReference>
<evidence type="ECO:0000313" key="7">
    <source>
        <dbReference type="EMBL" id="AII85718.1"/>
    </source>
</evidence>
<sequence>MAISEETFFLPPDAEGTLQNQIQQLVAEAILSGRFRAGEKMPSSRKLATHLGVSRITVTLAYTELLADDYLTSRGRSGYYISTNAPQPPKFPIMPREDKVDWVRAIGQKFSGGVTLTKPSDWGSYKYPFIYGQADETLFDRSNWRLCALQALGSKDYDALTSDYFDRDDPKLIEFILRHTLPRRGIRAEPDEVLVTMGAQNALWLTANVLLNQRRTAALENPCYPSLRDILTQSRCQVASVAVDAAGLPPDALPSDVDVVFTTPSHQCPTATTMPLERRRTLLTRAAEKDFLIVEDDYEFEMSFLKAPSPALKSLDREGRVIYVGSFSKSLFPGLRLGYLVGSKPFIREARALRSTVLRHPPGHIQRTAAYFLSLGHYDALIRRMGTEFHARRLAMEEAFAQNGLTVAGQGAFGGSSFWMRAPANVDAEQVAERLRSKGVLIEPGRPFFTQQDAPKNYYRLAYSSLPVRKIAEGVALIASEMRP</sequence>
<dbReference type="Gene3D" id="1.10.10.10">
    <property type="entry name" value="Winged helix-like DNA-binding domain superfamily/Winged helix DNA-binding domain"/>
    <property type="match status" value="1"/>
</dbReference>
<dbReference type="Pfam" id="PF00155">
    <property type="entry name" value="Aminotran_1_2"/>
    <property type="match status" value="1"/>
</dbReference>
<dbReference type="CDD" id="cd00609">
    <property type="entry name" value="AAT_like"/>
    <property type="match status" value="1"/>
</dbReference>
<dbReference type="InterPro" id="IPR015424">
    <property type="entry name" value="PyrdxlP-dep_Trfase"/>
</dbReference>
<dbReference type="SUPFAM" id="SSF53383">
    <property type="entry name" value="PLP-dependent transferases"/>
    <property type="match status" value="1"/>
</dbReference>
<dbReference type="PANTHER" id="PTHR46577:SF1">
    <property type="entry name" value="HTH-TYPE TRANSCRIPTIONAL REGULATORY PROTEIN GABR"/>
    <property type="match status" value="1"/>
</dbReference>
<dbReference type="GO" id="GO:0030170">
    <property type="term" value="F:pyridoxal phosphate binding"/>
    <property type="evidence" value="ECO:0007669"/>
    <property type="project" value="InterPro"/>
</dbReference>
<comment type="similarity">
    <text evidence="1">In the C-terminal section; belongs to the class-I pyridoxal-phosphate-dependent aminotransferase family.</text>
</comment>
<dbReference type="SMART" id="SM00345">
    <property type="entry name" value="HTH_GNTR"/>
    <property type="match status" value="1"/>
</dbReference>
<evidence type="ECO:0000313" key="8">
    <source>
        <dbReference type="Proteomes" id="UP000028680"/>
    </source>
</evidence>
<organism evidence="7 8">
    <name type="scientific">Planktomarina temperata RCA23</name>
    <dbReference type="NCBI Taxonomy" id="666509"/>
    <lineage>
        <taxon>Bacteria</taxon>
        <taxon>Pseudomonadati</taxon>
        <taxon>Pseudomonadota</taxon>
        <taxon>Alphaproteobacteria</taxon>
        <taxon>Rhodobacterales</taxon>
        <taxon>Paracoccaceae</taxon>
        <taxon>Planktomarina</taxon>
    </lineage>
</organism>
<accession>A0AAN0RGG2</accession>
<dbReference type="InterPro" id="IPR036390">
    <property type="entry name" value="WH_DNA-bd_sf"/>
</dbReference>
<keyword evidence="5" id="KW-0804">Transcription</keyword>
<dbReference type="KEGG" id="ptp:RCA23_c01510"/>
<dbReference type="CDD" id="cd07377">
    <property type="entry name" value="WHTH_GntR"/>
    <property type="match status" value="1"/>
</dbReference>
<keyword evidence="3" id="KW-0805">Transcription regulation</keyword>
<keyword evidence="2" id="KW-0663">Pyridoxal phosphate</keyword>
<dbReference type="SUPFAM" id="SSF46785">
    <property type="entry name" value="Winged helix' DNA-binding domain"/>
    <property type="match status" value="1"/>
</dbReference>
<evidence type="ECO:0000259" key="6">
    <source>
        <dbReference type="PROSITE" id="PS50949"/>
    </source>
</evidence>
<dbReference type="InterPro" id="IPR051446">
    <property type="entry name" value="HTH_trans_reg/aminotransferase"/>
</dbReference>
<dbReference type="EMBL" id="CP003984">
    <property type="protein sequence ID" value="AII85718.1"/>
    <property type="molecule type" value="Genomic_DNA"/>
</dbReference>
<dbReference type="Proteomes" id="UP000028680">
    <property type="component" value="Chromosome"/>
</dbReference>
<evidence type="ECO:0000256" key="5">
    <source>
        <dbReference type="ARBA" id="ARBA00023163"/>
    </source>
</evidence>
<feature type="domain" description="HTH gntR-type" evidence="6">
    <location>
        <begin position="16"/>
        <end position="84"/>
    </location>
</feature>
<dbReference type="InterPro" id="IPR036388">
    <property type="entry name" value="WH-like_DNA-bd_sf"/>
</dbReference>
<evidence type="ECO:0000256" key="3">
    <source>
        <dbReference type="ARBA" id="ARBA00023015"/>
    </source>
</evidence>
<evidence type="ECO:0000256" key="4">
    <source>
        <dbReference type="ARBA" id="ARBA00023125"/>
    </source>
</evidence>
<dbReference type="PROSITE" id="PS50949">
    <property type="entry name" value="HTH_GNTR"/>
    <property type="match status" value="1"/>
</dbReference>
<proteinExistence type="inferred from homology"/>
<reference evidence="7 8" key="1">
    <citation type="journal article" date="2014" name="ISME J.">
        <title>Adaptation of an abundant Roseobacter RCA organism to pelagic systems revealed by genomic and transcriptomic analyses.</title>
        <authorList>
            <person name="Voget S."/>
            <person name="Wemheuer B."/>
            <person name="Brinkhoff T."/>
            <person name="Vollmers J."/>
            <person name="Dietrich S."/>
            <person name="Giebel H.A."/>
            <person name="Beardsley C."/>
            <person name="Sardemann C."/>
            <person name="Bakenhus I."/>
            <person name="Billerbeck S."/>
            <person name="Daniel R."/>
            <person name="Simon M."/>
        </authorList>
    </citation>
    <scope>NUCLEOTIDE SEQUENCE [LARGE SCALE GENOMIC DNA]</scope>
    <source>
        <strain evidence="7 8">RCA23</strain>
    </source>
</reference>
<dbReference type="GO" id="GO:0003677">
    <property type="term" value="F:DNA binding"/>
    <property type="evidence" value="ECO:0007669"/>
    <property type="project" value="UniProtKB-KW"/>
</dbReference>
<dbReference type="Pfam" id="PF00392">
    <property type="entry name" value="GntR"/>
    <property type="match status" value="1"/>
</dbReference>
<dbReference type="AlphaFoldDB" id="A0AAN0RGG2"/>
<dbReference type="InterPro" id="IPR004839">
    <property type="entry name" value="Aminotransferase_I/II_large"/>
</dbReference>
<name>A0AAN0RGG2_9RHOB</name>
<dbReference type="InterPro" id="IPR000524">
    <property type="entry name" value="Tscrpt_reg_HTH_GntR"/>
</dbReference>
<evidence type="ECO:0000256" key="2">
    <source>
        <dbReference type="ARBA" id="ARBA00022898"/>
    </source>
</evidence>
<dbReference type="InterPro" id="IPR015421">
    <property type="entry name" value="PyrdxlP-dep_Trfase_major"/>
</dbReference>
<dbReference type="GO" id="GO:0003700">
    <property type="term" value="F:DNA-binding transcription factor activity"/>
    <property type="evidence" value="ECO:0007669"/>
    <property type="project" value="InterPro"/>
</dbReference>
<keyword evidence="4" id="KW-0238">DNA-binding</keyword>
<protein>
    <submittedName>
        <fullName evidence="7">Transcriptional regulator, gntR family</fullName>
    </submittedName>
</protein>